<comment type="caution">
    <text evidence="7">The sequence shown here is derived from an EMBL/GenBank/DDBJ whole genome shotgun (WGS) entry which is preliminary data.</text>
</comment>
<dbReference type="SUPFAM" id="SSF103088">
    <property type="entry name" value="OmpA-like"/>
    <property type="match status" value="1"/>
</dbReference>
<comment type="subcellular location">
    <subcellularLocation>
        <location evidence="1">Cell outer membrane</location>
    </subcellularLocation>
</comment>
<name>A0ABW5U3R4_9RHOB</name>
<dbReference type="CDD" id="cd07185">
    <property type="entry name" value="OmpA_C-like"/>
    <property type="match status" value="1"/>
</dbReference>
<evidence type="ECO:0000313" key="7">
    <source>
        <dbReference type="EMBL" id="MFD2740240.1"/>
    </source>
</evidence>
<proteinExistence type="predicted"/>
<evidence type="ECO:0000313" key="8">
    <source>
        <dbReference type="Proteomes" id="UP001597474"/>
    </source>
</evidence>
<feature type="compositionally biased region" description="Acidic residues" evidence="5">
    <location>
        <begin position="626"/>
        <end position="639"/>
    </location>
</feature>
<dbReference type="InterPro" id="IPR050330">
    <property type="entry name" value="Bact_OuterMem_StrucFunc"/>
</dbReference>
<evidence type="ECO:0000259" key="6">
    <source>
        <dbReference type="PROSITE" id="PS51123"/>
    </source>
</evidence>
<dbReference type="Gene3D" id="3.30.1330.60">
    <property type="entry name" value="OmpA-like domain"/>
    <property type="match status" value="1"/>
</dbReference>
<evidence type="ECO:0000256" key="4">
    <source>
        <dbReference type="PROSITE-ProRule" id="PRU00473"/>
    </source>
</evidence>
<feature type="domain" description="OmpA-like" evidence="6">
    <location>
        <begin position="485"/>
        <end position="602"/>
    </location>
</feature>
<dbReference type="InterPro" id="IPR036737">
    <property type="entry name" value="OmpA-like_sf"/>
</dbReference>
<dbReference type="InterPro" id="IPR007055">
    <property type="entry name" value="BON_dom"/>
</dbReference>
<dbReference type="InterPro" id="IPR006665">
    <property type="entry name" value="OmpA-like"/>
</dbReference>
<dbReference type="PANTHER" id="PTHR30329">
    <property type="entry name" value="STATOR ELEMENT OF FLAGELLAR MOTOR COMPLEX"/>
    <property type="match status" value="1"/>
</dbReference>
<dbReference type="Pfam" id="PF00691">
    <property type="entry name" value="OmpA"/>
    <property type="match status" value="1"/>
</dbReference>
<dbReference type="PANTHER" id="PTHR30329:SF21">
    <property type="entry name" value="LIPOPROTEIN YIAD-RELATED"/>
    <property type="match status" value="1"/>
</dbReference>
<dbReference type="Pfam" id="PF04972">
    <property type="entry name" value="BON"/>
    <property type="match status" value="1"/>
</dbReference>
<evidence type="ECO:0000256" key="5">
    <source>
        <dbReference type="SAM" id="MobiDB-lite"/>
    </source>
</evidence>
<dbReference type="RefSeq" id="WP_386374604.1">
    <property type="nucleotide sequence ID" value="NZ_JBHUMP010000009.1"/>
</dbReference>
<dbReference type="EMBL" id="JBHUMP010000009">
    <property type="protein sequence ID" value="MFD2740240.1"/>
    <property type="molecule type" value="Genomic_DNA"/>
</dbReference>
<feature type="compositionally biased region" description="Basic and acidic residues" evidence="5">
    <location>
        <begin position="593"/>
        <end position="603"/>
    </location>
</feature>
<keyword evidence="8" id="KW-1185">Reference proteome</keyword>
<reference evidence="8" key="1">
    <citation type="journal article" date="2019" name="Int. J. Syst. Evol. Microbiol.">
        <title>The Global Catalogue of Microorganisms (GCM) 10K type strain sequencing project: providing services to taxonomists for standard genome sequencing and annotation.</title>
        <authorList>
            <consortium name="The Broad Institute Genomics Platform"/>
            <consortium name="The Broad Institute Genome Sequencing Center for Infectious Disease"/>
            <person name="Wu L."/>
            <person name="Ma J."/>
        </authorList>
    </citation>
    <scope>NUCLEOTIDE SEQUENCE [LARGE SCALE GENOMIC DNA]</scope>
    <source>
        <strain evidence="8">TISTR 2562</strain>
    </source>
</reference>
<dbReference type="PRINTS" id="PR01021">
    <property type="entry name" value="OMPADOMAIN"/>
</dbReference>
<dbReference type="Proteomes" id="UP001597474">
    <property type="component" value="Unassembled WGS sequence"/>
</dbReference>
<sequence>MRLSALLSIILTFTAAAVIALVAASFSVELIEDNSEIGVRDALDRQGMTWAEVQADGLKVTLTGTAPTEAVRFSALTTAGSVVDAARVIDQLDVQAQADIAPPRFSVEILRNDSGISIIGLIPASTDREAVAERFGAVAGKARVADLLETADYPAPGGWDDALAFAITAIAQLPRAKASVEANRVSITAISDSATAKAQMENKLKKAAPPRLRLTLDIAAPRPVITPFTLRFEIDDEGARFDACSADTEAARRRILAAGNEAGAAEDSRCTIGLGVPSPRWAEAVSRSIAALSELGAGSVSFADADITLTAAPGTARNKFDHVVGELENALPEVFALRARLPEAEDPDAGPPEFSATLSPEGQVQLRGRLSDAALRDLAESYAKARFGSDKVYTAARIVEGLPADWSARVLVALEALSSLAHGAVTVTPTTLSIAGDTGNAEANTEISTLLAGRLGEGSDYNIDVTYRKKLDPIAGLPTPEECVAEIGEILKVGKINFEPGSATIDASALGTMDDIAEILKRCSDLPLEIQGYTDSQGREEMNLALSQSRAESVLNELRARRVLTGSFAARGYGEAEPIADNKTEAGREANRRIEFRLIRPDSDEQVSETTLESNAETGDTVPTESETDGSTEEGSGDE</sequence>
<evidence type="ECO:0000256" key="1">
    <source>
        <dbReference type="ARBA" id="ARBA00004442"/>
    </source>
</evidence>
<gene>
    <name evidence="7" type="ORF">ACFSUD_11700</name>
</gene>
<organism evidence="7 8">
    <name type="scientific">Sulfitobacter aestuarii</name>
    <dbReference type="NCBI Taxonomy" id="2161676"/>
    <lineage>
        <taxon>Bacteria</taxon>
        <taxon>Pseudomonadati</taxon>
        <taxon>Pseudomonadota</taxon>
        <taxon>Alphaproteobacteria</taxon>
        <taxon>Rhodobacterales</taxon>
        <taxon>Roseobacteraceae</taxon>
        <taxon>Sulfitobacter</taxon>
    </lineage>
</organism>
<dbReference type="InterPro" id="IPR006664">
    <property type="entry name" value="OMP_bac"/>
</dbReference>
<accession>A0ABW5U3R4</accession>
<keyword evidence="2 4" id="KW-0472">Membrane</keyword>
<dbReference type="PROSITE" id="PS51123">
    <property type="entry name" value="OMPA_2"/>
    <property type="match status" value="1"/>
</dbReference>
<keyword evidence="3" id="KW-0998">Cell outer membrane</keyword>
<evidence type="ECO:0000256" key="3">
    <source>
        <dbReference type="ARBA" id="ARBA00023237"/>
    </source>
</evidence>
<feature type="region of interest" description="Disordered" evidence="5">
    <location>
        <begin position="593"/>
        <end position="639"/>
    </location>
</feature>
<protein>
    <submittedName>
        <fullName evidence="7">OmpA family protein</fullName>
    </submittedName>
</protein>
<dbReference type="Gene3D" id="3.40.1520.20">
    <property type="match status" value="3"/>
</dbReference>
<evidence type="ECO:0000256" key="2">
    <source>
        <dbReference type="ARBA" id="ARBA00023136"/>
    </source>
</evidence>
<feature type="compositionally biased region" description="Polar residues" evidence="5">
    <location>
        <begin position="608"/>
        <end position="623"/>
    </location>
</feature>